<proteinExistence type="predicted"/>
<dbReference type="PANTHER" id="PTHR35381">
    <property type="entry name" value="EF-HAND DOMAIN-CONTAINING PROTEIN"/>
    <property type="match status" value="1"/>
</dbReference>
<evidence type="ECO:0000256" key="1">
    <source>
        <dbReference type="SAM" id="MobiDB-lite"/>
    </source>
</evidence>
<protein>
    <recommendedName>
        <fullName evidence="4">EF-hand domain-containing protein</fullName>
    </recommendedName>
</protein>
<dbReference type="OrthoDB" id="299634at2759"/>
<dbReference type="Proteomes" id="UP000785679">
    <property type="component" value="Unassembled WGS sequence"/>
</dbReference>
<dbReference type="AlphaFoldDB" id="A0A8J8NS07"/>
<keyword evidence="3" id="KW-1185">Reference proteome</keyword>
<sequence>MEILQITIEVGEGQVETIIVREDDDPHIIAREFCIKHKLNEHVYELLYQQFSDKINTVKQQQHSQQASELNDFDDGEVNFDPDENRPLVNHSQNHSRSQLPAPTNLQVGNGSPLKSHRIVHQRGSGSKAYQKYREAYNPGVRLYLKGLKKQEDKARMAEQARQQYEEQEKEKYTFKPQISNKSAKQRDMNVETYLLNYGKMITQKHELLRREYEEIQNQGFKYKPTINKTSELMVQHRQRIGEENVETSSVGDETTELSAPKDRFHQLYQQGVNKIARLQQLQALSIEQDCTFRPKLSTAQSARGRKDSVFERMYLHAQHQQHKSLIQQQEVAKNIDKNTGKALFRPQTGRSPYNRMRESLGEDIGSHLYDIHKQKTMKKQQVIEQQAEVIRQKSSTPRLVNNVSKYIVDLKINQNLSLIFDKLDANKQGVISGQNIEISGLSAELLQILKPLLQELDQFNETLDKEEFIDSALRLYKTLTVTQRNVILKYTSL</sequence>
<dbReference type="EMBL" id="RRYP01009304">
    <property type="protein sequence ID" value="TNV79150.1"/>
    <property type="molecule type" value="Genomic_DNA"/>
</dbReference>
<feature type="region of interest" description="Disordered" evidence="1">
    <location>
        <begin position="59"/>
        <end position="128"/>
    </location>
</feature>
<feature type="compositionally biased region" description="Polar residues" evidence="1">
    <location>
        <begin position="59"/>
        <end position="69"/>
    </location>
</feature>
<evidence type="ECO:0000313" key="2">
    <source>
        <dbReference type="EMBL" id="TNV79150.1"/>
    </source>
</evidence>
<name>A0A8J8NS07_HALGN</name>
<evidence type="ECO:0000313" key="3">
    <source>
        <dbReference type="Proteomes" id="UP000785679"/>
    </source>
</evidence>
<reference evidence="2" key="1">
    <citation type="submission" date="2019-06" db="EMBL/GenBank/DDBJ databases">
        <authorList>
            <person name="Zheng W."/>
        </authorList>
    </citation>
    <scope>NUCLEOTIDE SEQUENCE</scope>
    <source>
        <strain evidence="2">QDHG01</strain>
    </source>
</reference>
<dbReference type="PANTHER" id="PTHR35381:SF1">
    <property type="entry name" value="EF-HAND DOMAIN-CONTAINING PROTEIN"/>
    <property type="match status" value="1"/>
</dbReference>
<evidence type="ECO:0008006" key="4">
    <source>
        <dbReference type="Google" id="ProtNLM"/>
    </source>
</evidence>
<accession>A0A8J8NS07</accession>
<feature type="compositionally biased region" description="Acidic residues" evidence="1">
    <location>
        <begin position="71"/>
        <end position="82"/>
    </location>
</feature>
<feature type="compositionally biased region" description="Polar residues" evidence="1">
    <location>
        <begin position="90"/>
        <end position="110"/>
    </location>
</feature>
<gene>
    <name evidence="2" type="ORF">FGO68_gene9263</name>
</gene>
<organism evidence="2 3">
    <name type="scientific">Halteria grandinella</name>
    <dbReference type="NCBI Taxonomy" id="5974"/>
    <lineage>
        <taxon>Eukaryota</taxon>
        <taxon>Sar</taxon>
        <taxon>Alveolata</taxon>
        <taxon>Ciliophora</taxon>
        <taxon>Intramacronucleata</taxon>
        <taxon>Spirotrichea</taxon>
        <taxon>Stichotrichia</taxon>
        <taxon>Sporadotrichida</taxon>
        <taxon>Halteriidae</taxon>
        <taxon>Halteria</taxon>
    </lineage>
</organism>
<comment type="caution">
    <text evidence="2">The sequence shown here is derived from an EMBL/GenBank/DDBJ whole genome shotgun (WGS) entry which is preliminary data.</text>
</comment>